<protein>
    <submittedName>
        <fullName evidence="2">Uncharacterized protein</fullName>
    </submittedName>
</protein>
<keyword evidence="1" id="KW-1133">Transmembrane helix</keyword>
<keyword evidence="1" id="KW-0472">Membrane</keyword>
<feature type="transmembrane region" description="Helical" evidence="1">
    <location>
        <begin position="106"/>
        <end position="124"/>
    </location>
</feature>
<accession>A0A6A6RWB9</accession>
<keyword evidence="1" id="KW-0812">Transmembrane</keyword>
<evidence type="ECO:0000313" key="2">
    <source>
        <dbReference type="EMBL" id="KAF2639640.1"/>
    </source>
</evidence>
<proteinExistence type="predicted"/>
<name>A0A6A6RWB9_9PLEO</name>
<dbReference type="EMBL" id="MU006786">
    <property type="protein sequence ID" value="KAF2639640.1"/>
    <property type="molecule type" value="Genomic_DNA"/>
</dbReference>
<organism evidence="2 3">
    <name type="scientific">Massarina eburnea CBS 473.64</name>
    <dbReference type="NCBI Taxonomy" id="1395130"/>
    <lineage>
        <taxon>Eukaryota</taxon>
        <taxon>Fungi</taxon>
        <taxon>Dikarya</taxon>
        <taxon>Ascomycota</taxon>
        <taxon>Pezizomycotina</taxon>
        <taxon>Dothideomycetes</taxon>
        <taxon>Pleosporomycetidae</taxon>
        <taxon>Pleosporales</taxon>
        <taxon>Massarineae</taxon>
        <taxon>Massarinaceae</taxon>
        <taxon>Massarina</taxon>
    </lineage>
</organism>
<gene>
    <name evidence="2" type="ORF">P280DRAFT_470267</name>
</gene>
<evidence type="ECO:0000313" key="3">
    <source>
        <dbReference type="Proteomes" id="UP000799753"/>
    </source>
</evidence>
<dbReference type="OrthoDB" id="3540210at2759"/>
<feature type="transmembrane region" description="Helical" evidence="1">
    <location>
        <begin position="562"/>
        <end position="587"/>
    </location>
</feature>
<dbReference type="AlphaFoldDB" id="A0A6A6RWB9"/>
<sequence>MSDNIAYGFWYNWEHGKVKGATLTIPFYTGAILVSFLSLFVQFAGACFYRVLCFIIHQSRSTTEARNGLFHQQQAILRNSATAPSALWNLVRSAVAWKGKKSSLPLIFGTMFHIALFGAAALLASRIASMGAGQALILSQNCGFPKEIPDVRHTTSSALNPQDLLTFNSEVLMGRMTMMKSMAYVRSCYNDYDKDSQGVSGACSKFVQPQLSGVNASAVINATCPFTGACATSAAAQFDSGHLHSNIDLGINTPKEDGITMRRVTTCAPILSNKYATNWTENLPEGIAKLGNTSVKFYEFGKEFSGRNCEATAANHTTNRTTFCVSKYMKENINRAYTLRASTAYYKNPNPNISDFTPIPEFAVPQADVTLLSIFSKAEYTSSVTDPLFNAQNASASPPFFVASDDLSILGCTEQYQICNPKTTRCTALTGLYDMLDTVDSNALELSQRQRATFHVLWKVAWSMALQFAGEIIADDLLLAQDWVFTTKSTTSSALSSDQWQLEAHHLHNLSLAVLQHRIYEHALPENFQIRPGVNSLEQIETPTDPDVLDICRQQKMRSAQVYSVSVLGMSIILVVGSLLILLDWVFIERIFWFRSHVHACSARKAEWTSSGTLQLQKQVLESKGIGSWMATTADMAFPVLVERGKVFRQLGVEEYKMTDIDTGYTKGHGGLRAPGYAVLRGEEGGGFV</sequence>
<keyword evidence="3" id="KW-1185">Reference proteome</keyword>
<reference evidence="2" key="1">
    <citation type="journal article" date="2020" name="Stud. Mycol.">
        <title>101 Dothideomycetes genomes: a test case for predicting lifestyles and emergence of pathogens.</title>
        <authorList>
            <person name="Haridas S."/>
            <person name="Albert R."/>
            <person name="Binder M."/>
            <person name="Bloem J."/>
            <person name="Labutti K."/>
            <person name="Salamov A."/>
            <person name="Andreopoulos B."/>
            <person name="Baker S."/>
            <person name="Barry K."/>
            <person name="Bills G."/>
            <person name="Bluhm B."/>
            <person name="Cannon C."/>
            <person name="Castanera R."/>
            <person name="Culley D."/>
            <person name="Daum C."/>
            <person name="Ezra D."/>
            <person name="Gonzalez J."/>
            <person name="Henrissat B."/>
            <person name="Kuo A."/>
            <person name="Liang C."/>
            <person name="Lipzen A."/>
            <person name="Lutzoni F."/>
            <person name="Magnuson J."/>
            <person name="Mondo S."/>
            <person name="Nolan M."/>
            <person name="Ohm R."/>
            <person name="Pangilinan J."/>
            <person name="Park H.-J."/>
            <person name="Ramirez L."/>
            <person name="Alfaro M."/>
            <person name="Sun H."/>
            <person name="Tritt A."/>
            <person name="Yoshinaga Y."/>
            <person name="Zwiers L.-H."/>
            <person name="Turgeon B."/>
            <person name="Goodwin S."/>
            <person name="Spatafora J."/>
            <person name="Crous P."/>
            <person name="Grigoriev I."/>
        </authorList>
    </citation>
    <scope>NUCLEOTIDE SEQUENCE</scope>
    <source>
        <strain evidence="2">CBS 473.64</strain>
    </source>
</reference>
<evidence type="ECO:0000256" key="1">
    <source>
        <dbReference type="SAM" id="Phobius"/>
    </source>
</evidence>
<dbReference type="Proteomes" id="UP000799753">
    <property type="component" value="Unassembled WGS sequence"/>
</dbReference>
<feature type="transmembrane region" description="Helical" evidence="1">
    <location>
        <begin position="27"/>
        <end position="52"/>
    </location>
</feature>